<evidence type="ECO:0000256" key="1">
    <source>
        <dbReference type="ARBA" id="ARBA00001286"/>
    </source>
</evidence>
<dbReference type="NCBIfam" id="TIGR00589">
    <property type="entry name" value="ogt"/>
    <property type="match status" value="1"/>
</dbReference>
<comment type="similarity">
    <text evidence="2 9">Belongs to the MGMT family.</text>
</comment>
<evidence type="ECO:0000256" key="3">
    <source>
        <dbReference type="ARBA" id="ARBA00022490"/>
    </source>
</evidence>
<feature type="domain" description="Methylated-DNA-[protein]-cysteine S-methyltransferase DNA binding" evidence="10">
    <location>
        <begin position="68"/>
        <end position="147"/>
    </location>
</feature>
<dbReference type="OrthoDB" id="9811249at2"/>
<dbReference type="Pfam" id="PF02870">
    <property type="entry name" value="Methyltransf_1N"/>
    <property type="match status" value="1"/>
</dbReference>
<comment type="catalytic activity">
    <reaction evidence="8 9">
        <text>a 6-O-methyl-2'-deoxyguanosine in DNA + L-cysteinyl-[protein] = S-methyl-L-cysteinyl-[protein] + a 2'-deoxyguanosine in DNA</text>
        <dbReference type="Rhea" id="RHEA:24000"/>
        <dbReference type="Rhea" id="RHEA-COMP:10131"/>
        <dbReference type="Rhea" id="RHEA-COMP:10132"/>
        <dbReference type="Rhea" id="RHEA-COMP:11367"/>
        <dbReference type="Rhea" id="RHEA-COMP:11368"/>
        <dbReference type="ChEBI" id="CHEBI:29950"/>
        <dbReference type="ChEBI" id="CHEBI:82612"/>
        <dbReference type="ChEBI" id="CHEBI:85445"/>
        <dbReference type="ChEBI" id="CHEBI:85448"/>
        <dbReference type="EC" id="2.1.1.63"/>
    </reaction>
</comment>
<dbReference type="InterPro" id="IPR036631">
    <property type="entry name" value="MGMT_N_sf"/>
</dbReference>
<dbReference type="PANTHER" id="PTHR10815">
    <property type="entry name" value="METHYLATED-DNA--PROTEIN-CYSTEINE METHYLTRANSFERASE"/>
    <property type="match status" value="1"/>
</dbReference>
<comment type="caution">
    <text evidence="12">The sequence shown here is derived from an EMBL/GenBank/DDBJ whole genome shotgun (WGS) entry which is preliminary data.</text>
</comment>
<name>A0A432XIU6_9GAMM</name>
<organism evidence="12 13">
    <name type="scientific">Pseudidiomarina donghaiensis</name>
    <dbReference type="NCBI Taxonomy" id="519452"/>
    <lineage>
        <taxon>Bacteria</taxon>
        <taxon>Pseudomonadati</taxon>
        <taxon>Pseudomonadota</taxon>
        <taxon>Gammaproteobacteria</taxon>
        <taxon>Alteromonadales</taxon>
        <taxon>Idiomarinaceae</taxon>
        <taxon>Pseudidiomarina</taxon>
    </lineage>
</organism>
<evidence type="ECO:0000313" key="12">
    <source>
        <dbReference type="EMBL" id="RUO48546.1"/>
    </source>
</evidence>
<dbReference type="Gene3D" id="3.30.160.70">
    <property type="entry name" value="Methylated DNA-protein cysteine methyltransferase domain"/>
    <property type="match status" value="1"/>
</dbReference>
<dbReference type="InterPro" id="IPR001497">
    <property type="entry name" value="MethylDNA_cys_MeTrfase_AS"/>
</dbReference>
<dbReference type="PROSITE" id="PS00374">
    <property type="entry name" value="MGMT"/>
    <property type="match status" value="1"/>
</dbReference>
<keyword evidence="6 9" id="KW-0227">DNA damage</keyword>
<comment type="miscellaneous">
    <text evidence="9">This enzyme catalyzes only one turnover and therefore is not strictly catalytic. According to one definition, an enzyme is a biocatalyst that acts repeatedly and over many reaction cycles.</text>
</comment>
<reference evidence="13" key="1">
    <citation type="journal article" date="2018" name="Front. Microbiol.">
        <title>Genome-Based Analysis Reveals the Taxonomy and Diversity of the Family Idiomarinaceae.</title>
        <authorList>
            <person name="Liu Y."/>
            <person name="Lai Q."/>
            <person name="Shao Z."/>
        </authorList>
    </citation>
    <scope>NUCLEOTIDE SEQUENCE [LARGE SCALE GENOMIC DNA]</scope>
    <source>
        <strain evidence="13">908033</strain>
    </source>
</reference>
<dbReference type="EMBL" id="PIPU01000002">
    <property type="protein sequence ID" value="RUO48546.1"/>
    <property type="molecule type" value="Genomic_DNA"/>
</dbReference>
<evidence type="ECO:0000256" key="5">
    <source>
        <dbReference type="ARBA" id="ARBA00022679"/>
    </source>
</evidence>
<feature type="active site" description="Nucleophile; methyl group acceptor" evidence="9">
    <location>
        <position position="119"/>
    </location>
</feature>
<dbReference type="Proteomes" id="UP000286985">
    <property type="component" value="Unassembled WGS sequence"/>
</dbReference>
<dbReference type="SUPFAM" id="SSF53155">
    <property type="entry name" value="Methylated DNA-protein cysteine methyltransferase domain"/>
    <property type="match status" value="1"/>
</dbReference>
<keyword evidence="3 9" id="KW-0963">Cytoplasm</keyword>
<dbReference type="Gene3D" id="1.10.10.10">
    <property type="entry name" value="Winged helix-like DNA-binding domain superfamily/Winged helix DNA-binding domain"/>
    <property type="match status" value="1"/>
</dbReference>
<dbReference type="InterPro" id="IPR014048">
    <property type="entry name" value="MethylDNA_cys_MeTrfase_DNA-bd"/>
</dbReference>
<comment type="subcellular location">
    <subcellularLocation>
        <location evidence="9">Cytoplasm</location>
    </subcellularLocation>
</comment>
<dbReference type="InterPro" id="IPR036217">
    <property type="entry name" value="MethylDNA_cys_MeTrfase_DNAb"/>
</dbReference>
<evidence type="ECO:0000256" key="7">
    <source>
        <dbReference type="ARBA" id="ARBA00023204"/>
    </source>
</evidence>
<sequence length="149" mass="16133">MFQSTLQSPLGPVTATSENGNHITDVSFCAPLCQRACTVTEQAAQQLLEYFNGKRLIFDLPLAPAGTDFQQQVWQALLSVSYGHTASYGDIARLIKNPKGVRAVGLANSRNPIAIIIPCHRIIGANGTLTGYAGGLDKKEWLLRHENAL</sequence>
<evidence type="ECO:0000256" key="6">
    <source>
        <dbReference type="ARBA" id="ARBA00022763"/>
    </source>
</evidence>
<dbReference type="InterPro" id="IPR008332">
    <property type="entry name" value="MethylG_MeTrfase_N"/>
</dbReference>
<evidence type="ECO:0000259" key="11">
    <source>
        <dbReference type="Pfam" id="PF02870"/>
    </source>
</evidence>
<dbReference type="EC" id="2.1.1.63" evidence="9"/>
<dbReference type="PANTHER" id="PTHR10815:SF5">
    <property type="entry name" value="METHYLATED-DNA--PROTEIN-CYSTEINE METHYLTRANSFERASE"/>
    <property type="match status" value="1"/>
</dbReference>
<evidence type="ECO:0000259" key="10">
    <source>
        <dbReference type="Pfam" id="PF01035"/>
    </source>
</evidence>
<keyword evidence="13" id="KW-1185">Reference proteome</keyword>
<evidence type="ECO:0000256" key="4">
    <source>
        <dbReference type="ARBA" id="ARBA00022603"/>
    </source>
</evidence>
<dbReference type="GO" id="GO:0006307">
    <property type="term" value="P:DNA alkylation repair"/>
    <property type="evidence" value="ECO:0007669"/>
    <property type="project" value="UniProtKB-UniRule"/>
</dbReference>
<dbReference type="SUPFAM" id="SSF46767">
    <property type="entry name" value="Methylated DNA-protein cysteine methyltransferase, C-terminal domain"/>
    <property type="match status" value="1"/>
</dbReference>
<evidence type="ECO:0000256" key="8">
    <source>
        <dbReference type="ARBA" id="ARBA00049348"/>
    </source>
</evidence>
<dbReference type="GO" id="GO:0005737">
    <property type="term" value="C:cytoplasm"/>
    <property type="evidence" value="ECO:0007669"/>
    <property type="project" value="UniProtKB-SubCell"/>
</dbReference>
<evidence type="ECO:0000256" key="2">
    <source>
        <dbReference type="ARBA" id="ARBA00008711"/>
    </source>
</evidence>
<dbReference type="Pfam" id="PF01035">
    <property type="entry name" value="DNA_binding_1"/>
    <property type="match status" value="1"/>
</dbReference>
<accession>A0A432XIU6</accession>
<keyword evidence="7 9" id="KW-0234">DNA repair</keyword>
<dbReference type="GO" id="GO:0032259">
    <property type="term" value="P:methylation"/>
    <property type="evidence" value="ECO:0007669"/>
    <property type="project" value="UniProtKB-KW"/>
</dbReference>
<comment type="function">
    <text evidence="9">Involved in the cellular defense against the biological effects of O6-methylguanine (O6-MeG) and O4-methylthymine (O4-MeT) in DNA. Repairs the methylated nucleobase in DNA by stoichiometrically transferring the methyl group to a cysteine residue in the enzyme. This is a suicide reaction: the enzyme is irreversibly inactivated.</text>
</comment>
<protein>
    <recommendedName>
        <fullName evidence="9">Methylated-DNA--protein-cysteine methyltransferase</fullName>
        <ecNumber evidence="9">2.1.1.63</ecNumber>
    </recommendedName>
    <alternativeName>
        <fullName evidence="9">6-O-methylguanine-DNA methyltransferase</fullName>
        <shortName evidence="9">MGMT</shortName>
    </alternativeName>
    <alternativeName>
        <fullName evidence="9">O-6-methylguanine-DNA-alkyltransferase</fullName>
    </alternativeName>
</protein>
<gene>
    <name evidence="12" type="ORF">CWE24_07135</name>
</gene>
<dbReference type="AlphaFoldDB" id="A0A432XIU6"/>
<evidence type="ECO:0000313" key="13">
    <source>
        <dbReference type="Proteomes" id="UP000286985"/>
    </source>
</evidence>
<dbReference type="InterPro" id="IPR036388">
    <property type="entry name" value="WH-like_DNA-bd_sf"/>
</dbReference>
<dbReference type="FunFam" id="1.10.10.10:FF:000214">
    <property type="entry name" value="Methylated-DNA--protein-cysteine methyltransferase"/>
    <property type="match status" value="1"/>
</dbReference>
<dbReference type="HAMAP" id="MF_00772">
    <property type="entry name" value="OGT"/>
    <property type="match status" value="1"/>
</dbReference>
<dbReference type="InterPro" id="IPR023546">
    <property type="entry name" value="MGMT"/>
</dbReference>
<dbReference type="CDD" id="cd06445">
    <property type="entry name" value="ATase"/>
    <property type="match status" value="1"/>
</dbReference>
<feature type="domain" description="Methylguanine DNA methyltransferase ribonuclease-like" evidence="11">
    <location>
        <begin position="1"/>
        <end position="64"/>
    </location>
</feature>
<keyword evidence="5 9" id="KW-0808">Transferase</keyword>
<comment type="catalytic activity">
    <reaction evidence="1 9">
        <text>a 4-O-methyl-thymidine in DNA + L-cysteinyl-[protein] = a thymidine in DNA + S-methyl-L-cysteinyl-[protein]</text>
        <dbReference type="Rhea" id="RHEA:53428"/>
        <dbReference type="Rhea" id="RHEA-COMP:10131"/>
        <dbReference type="Rhea" id="RHEA-COMP:10132"/>
        <dbReference type="Rhea" id="RHEA-COMP:13555"/>
        <dbReference type="Rhea" id="RHEA-COMP:13556"/>
        <dbReference type="ChEBI" id="CHEBI:29950"/>
        <dbReference type="ChEBI" id="CHEBI:82612"/>
        <dbReference type="ChEBI" id="CHEBI:137386"/>
        <dbReference type="ChEBI" id="CHEBI:137387"/>
        <dbReference type="EC" id="2.1.1.63"/>
    </reaction>
</comment>
<proteinExistence type="inferred from homology"/>
<evidence type="ECO:0000256" key="9">
    <source>
        <dbReference type="HAMAP-Rule" id="MF_00772"/>
    </source>
</evidence>
<dbReference type="GO" id="GO:0003908">
    <property type="term" value="F:methylated-DNA-[protein]-cysteine S-methyltransferase activity"/>
    <property type="evidence" value="ECO:0007669"/>
    <property type="project" value="UniProtKB-UniRule"/>
</dbReference>
<keyword evidence="4 9" id="KW-0489">Methyltransferase</keyword>
<dbReference type="RefSeq" id="WP_092841136.1">
    <property type="nucleotide sequence ID" value="NZ_FPCF01000005.1"/>
</dbReference>
<dbReference type="STRING" id="519452.SAMN04488139_2041"/>